<evidence type="ECO:0000256" key="2">
    <source>
        <dbReference type="ARBA" id="ARBA00023043"/>
    </source>
</evidence>
<evidence type="ECO:0000256" key="3">
    <source>
        <dbReference type="PROSITE-ProRule" id="PRU00023"/>
    </source>
</evidence>
<dbReference type="OrthoDB" id="7464126at2759"/>
<dbReference type="AlphaFoldDB" id="A0A0R3WTJ4"/>
<dbReference type="InterPro" id="IPR051631">
    <property type="entry name" value="Ankyrin-KH/SAM_domain"/>
</dbReference>
<reference evidence="6" key="1">
    <citation type="submission" date="2017-02" db="UniProtKB">
        <authorList>
            <consortium name="WormBaseParasite"/>
        </authorList>
    </citation>
    <scope>IDENTIFICATION</scope>
</reference>
<gene>
    <name evidence="4" type="ORF">TTAC_LOCUS4069</name>
</gene>
<dbReference type="SMART" id="SM00248">
    <property type="entry name" value="ANK"/>
    <property type="match status" value="9"/>
</dbReference>
<name>A0A0R3WTJ4_HYDTA</name>
<dbReference type="WBParaSite" id="TTAC_0000408401-mRNA-1">
    <property type="protein sequence ID" value="TTAC_0000408401-mRNA-1"/>
    <property type="gene ID" value="TTAC_0000408401"/>
</dbReference>
<dbReference type="Gene3D" id="1.25.40.20">
    <property type="entry name" value="Ankyrin repeat-containing domain"/>
    <property type="match status" value="2"/>
</dbReference>
<evidence type="ECO:0000313" key="5">
    <source>
        <dbReference type="Proteomes" id="UP000274429"/>
    </source>
</evidence>
<keyword evidence="5" id="KW-1185">Reference proteome</keyword>
<dbReference type="Proteomes" id="UP000274429">
    <property type="component" value="Unassembled WGS sequence"/>
</dbReference>
<accession>A0A0R3WTJ4</accession>
<feature type="repeat" description="ANK" evidence="3">
    <location>
        <begin position="65"/>
        <end position="97"/>
    </location>
</feature>
<dbReference type="InterPro" id="IPR002110">
    <property type="entry name" value="Ankyrin_rpt"/>
</dbReference>
<dbReference type="PROSITE" id="PS50297">
    <property type="entry name" value="ANK_REP_REGION"/>
    <property type="match status" value="1"/>
</dbReference>
<dbReference type="PROSITE" id="PS50088">
    <property type="entry name" value="ANK_REPEAT"/>
    <property type="match status" value="4"/>
</dbReference>
<protein>
    <submittedName>
        <fullName evidence="6">ANK_REP_REGION domain-containing protein</fullName>
    </submittedName>
</protein>
<feature type="repeat" description="ANK" evidence="3">
    <location>
        <begin position="98"/>
        <end position="130"/>
    </location>
</feature>
<feature type="repeat" description="ANK" evidence="3">
    <location>
        <begin position="231"/>
        <end position="263"/>
    </location>
</feature>
<organism evidence="6">
    <name type="scientific">Hydatigena taeniaeformis</name>
    <name type="common">Feline tapeworm</name>
    <name type="synonym">Taenia taeniaeformis</name>
    <dbReference type="NCBI Taxonomy" id="6205"/>
    <lineage>
        <taxon>Eukaryota</taxon>
        <taxon>Metazoa</taxon>
        <taxon>Spiralia</taxon>
        <taxon>Lophotrochozoa</taxon>
        <taxon>Platyhelminthes</taxon>
        <taxon>Cestoda</taxon>
        <taxon>Eucestoda</taxon>
        <taxon>Cyclophyllidea</taxon>
        <taxon>Taeniidae</taxon>
        <taxon>Hydatigera</taxon>
    </lineage>
</organism>
<reference evidence="4 5" key="2">
    <citation type="submission" date="2018-11" db="EMBL/GenBank/DDBJ databases">
        <authorList>
            <consortium name="Pathogen Informatics"/>
        </authorList>
    </citation>
    <scope>NUCLEOTIDE SEQUENCE [LARGE SCALE GENOMIC DNA]</scope>
</reference>
<dbReference type="EMBL" id="UYWX01003597">
    <property type="protein sequence ID" value="VDM24105.1"/>
    <property type="molecule type" value="Genomic_DNA"/>
</dbReference>
<dbReference type="PANTHER" id="PTHR23206:SF8">
    <property type="entry name" value="ANKYRIN REPEAT AND KH DOMAIN-CONTAINING 1"/>
    <property type="match status" value="1"/>
</dbReference>
<feature type="repeat" description="ANK" evidence="3">
    <location>
        <begin position="165"/>
        <end position="197"/>
    </location>
</feature>
<proteinExistence type="predicted"/>
<dbReference type="PANTHER" id="PTHR23206">
    <property type="entry name" value="MASK PROTEIN"/>
    <property type="match status" value="1"/>
</dbReference>
<sequence>MALIPAINANNLDTVKELLQEGTNPNVYEVFGRKTPLIVAAENNCHEVMHELLKHKVSVGHADRWGNTALHYAAGKGYLRCVILLLLHHSPVDVFNRRLHTPLMRAAMKGHEEVVRHLLNNHATFTSQLNEKKETALTLGCRSGNVEVVQLLLDRASPLEDRSAELYYGLREAVALSHAEVVKVLLQHGSDVNHSDDTTSPVIFLAVTSGTVAILNLLIAEGADLEKVNAQGYTPLMKATAMGRKDMVDALLAAGMLLEFQNHSLYMFMLFTGANAKARRRGRSETALTIAKKEGQNDILRLILRALKREEPL</sequence>
<dbReference type="SUPFAM" id="SSF48403">
    <property type="entry name" value="Ankyrin repeat"/>
    <property type="match status" value="1"/>
</dbReference>
<dbReference type="STRING" id="6205.A0A0R3WTJ4"/>
<keyword evidence="1" id="KW-0677">Repeat</keyword>
<dbReference type="InterPro" id="IPR036770">
    <property type="entry name" value="Ankyrin_rpt-contain_sf"/>
</dbReference>
<evidence type="ECO:0000313" key="6">
    <source>
        <dbReference type="WBParaSite" id="TTAC_0000408401-mRNA-1"/>
    </source>
</evidence>
<evidence type="ECO:0000256" key="1">
    <source>
        <dbReference type="ARBA" id="ARBA00022737"/>
    </source>
</evidence>
<keyword evidence="2 3" id="KW-0040">ANK repeat</keyword>
<evidence type="ECO:0000313" key="4">
    <source>
        <dbReference type="EMBL" id="VDM24105.1"/>
    </source>
</evidence>
<dbReference type="PRINTS" id="PR01415">
    <property type="entry name" value="ANKYRIN"/>
</dbReference>
<dbReference type="Pfam" id="PF12796">
    <property type="entry name" value="Ank_2"/>
    <property type="match status" value="3"/>
</dbReference>